<reference evidence="3" key="2">
    <citation type="submission" date="2024-04" db="EMBL/GenBank/DDBJ databases">
        <authorList>
            <person name="Chen Y."/>
            <person name="Shah S."/>
            <person name="Dougan E. K."/>
            <person name="Thang M."/>
            <person name="Chan C."/>
        </authorList>
    </citation>
    <scope>NUCLEOTIDE SEQUENCE [LARGE SCALE GENOMIC DNA]</scope>
</reference>
<organism evidence="2">
    <name type="scientific">Cladocopium goreaui</name>
    <dbReference type="NCBI Taxonomy" id="2562237"/>
    <lineage>
        <taxon>Eukaryota</taxon>
        <taxon>Sar</taxon>
        <taxon>Alveolata</taxon>
        <taxon>Dinophyceae</taxon>
        <taxon>Suessiales</taxon>
        <taxon>Symbiodiniaceae</taxon>
        <taxon>Cladocopium</taxon>
    </lineage>
</organism>
<dbReference type="Proteomes" id="UP001152797">
    <property type="component" value="Unassembled WGS sequence"/>
</dbReference>
<evidence type="ECO:0000256" key="1">
    <source>
        <dbReference type="SAM" id="SignalP"/>
    </source>
</evidence>
<dbReference type="EMBL" id="CAMXCT020002269">
    <property type="protein sequence ID" value="CAL1150331.1"/>
    <property type="molecule type" value="Genomic_DNA"/>
</dbReference>
<name>A0A9P1CVC1_9DINO</name>
<proteinExistence type="predicted"/>
<keyword evidence="1" id="KW-0732">Signal</keyword>
<evidence type="ECO:0000313" key="2">
    <source>
        <dbReference type="EMBL" id="CAI3996956.1"/>
    </source>
</evidence>
<comment type="caution">
    <text evidence="2">The sequence shown here is derived from an EMBL/GenBank/DDBJ whole genome shotgun (WGS) entry which is preliminary data.</text>
</comment>
<reference evidence="2" key="1">
    <citation type="submission" date="2022-10" db="EMBL/GenBank/DDBJ databases">
        <authorList>
            <person name="Chen Y."/>
            <person name="Dougan E. K."/>
            <person name="Chan C."/>
            <person name="Rhodes N."/>
            <person name="Thang M."/>
        </authorList>
    </citation>
    <scope>NUCLEOTIDE SEQUENCE</scope>
</reference>
<gene>
    <name evidence="2" type="ORF">C1SCF055_LOCUS23386</name>
</gene>
<protein>
    <submittedName>
        <fullName evidence="2">Uncharacterized protein</fullName>
    </submittedName>
</protein>
<feature type="chain" id="PRO_5043270878" evidence="1">
    <location>
        <begin position="16"/>
        <end position="299"/>
    </location>
</feature>
<feature type="signal peptide" evidence="1">
    <location>
        <begin position="1"/>
        <end position="15"/>
    </location>
</feature>
<evidence type="ECO:0000313" key="3">
    <source>
        <dbReference type="EMBL" id="CAL1150331.1"/>
    </source>
</evidence>
<sequence length="299" mass="33137">MTLRVLLCLVQLTMSASKEGLCASGACDLPASDAHAALQVKKVAESQGDPKKIFGKAILRFDDGTMEVDTVYEDGTWVKDETLVPDEEIGDLGLGPEVCWGVIWVRKRRCDGDLCVCQVEDREGRYRCTLLLPDRALQHLPGLSKHEFHGKACDSAKEAGKSAADAFLGRSYFTGDSTILPKKQGSLLRMHFWDDPILQEIAQNLRPSKKVQRQKKRCAERNVQRDAKCGGKGVDPSLSETQSSLHMVDSVRTEFAFRAYLGVPLRITRPSTLALTKIGLSPYQRWQRGGTDVERQSGD</sequence>
<keyword evidence="4" id="KW-1185">Reference proteome</keyword>
<evidence type="ECO:0000313" key="4">
    <source>
        <dbReference type="Proteomes" id="UP001152797"/>
    </source>
</evidence>
<dbReference type="EMBL" id="CAMXCT030002269">
    <property type="protein sequence ID" value="CAL4784268.1"/>
    <property type="molecule type" value="Genomic_DNA"/>
</dbReference>
<dbReference type="EMBL" id="CAMXCT010002269">
    <property type="protein sequence ID" value="CAI3996956.1"/>
    <property type="molecule type" value="Genomic_DNA"/>
</dbReference>
<accession>A0A9P1CVC1</accession>
<dbReference type="AlphaFoldDB" id="A0A9P1CVC1"/>